<organism evidence="3 4">
    <name type="scientific">Durusdinium trenchii</name>
    <dbReference type="NCBI Taxonomy" id="1381693"/>
    <lineage>
        <taxon>Eukaryota</taxon>
        <taxon>Sar</taxon>
        <taxon>Alveolata</taxon>
        <taxon>Dinophyceae</taxon>
        <taxon>Suessiales</taxon>
        <taxon>Symbiodiniaceae</taxon>
        <taxon>Durusdinium</taxon>
    </lineage>
</organism>
<proteinExistence type="predicted"/>
<dbReference type="InterPro" id="IPR044682">
    <property type="entry name" value="VDE"/>
</dbReference>
<dbReference type="EMBL" id="CAXAMN010001170">
    <property type="protein sequence ID" value="CAK8992974.1"/>
    <property type="molecule type" value="Genomic_DNA"/>
</dbReference>
<evidence type="ECO:0000259" key="2">
    <source>
        <dbReference type="Pfam" id="PF07137"/>
    </source>
</evidence>
<name>A0ABP0HV03_9DINO</name>
<dbReference type="PANTHER" id="PTHR33970">
    <property type="entry name" value="VIOLAXANTHIN DE-EPOXIDASE, CHLOROPLASTIC-RELATED"/>
    <property type="match status" value="1"/>
</dbReference>
<dbReference type="Proteomes" id="UP001642484">
    <property type="component" value="Unassembled WGS sequence"/>
</dbReference>
<comment type="caution">
    <text evidence="3">The sequence shown here is derived from an EMBL/GenBank/DDBJ whole genome shotgun (WGS) entry which is preliminary data.</text>
</comment>
<dbReference type="PANTHER" id="PTHR33970:SF2">
    <property type="entry name" value="OS01G0716400 PROTEIN"/>
    <property type="match status" value="1"/>
</dbReference>
<keyword evidence="4" id="KW-1185">Reference proteome</keyword>
<evidence type="ECO:0000313" key="4">
    <source>
        <dbReference type="Proteomes" id="UP001642484"/>
    </source>
</evidence>
<dbReference type="InterPro" id="IPR010788">
    <property type="entry name" value="VDE_dom"/>
</dbReference>
<dbReference type="Pfam" id="PF07137">
    <property type="entry name" value="VDE"/>
    <property type="match status" value="1"/>
</dbReference>
<dbReference type="InterPro" id="IPR012674">
    <property type="entry name" value="Calycin"/>
</dbReference>
<feature type="region of interest" description="Disordered" evidence="1">
    <location>
        <begin position="12"/>
        <end position="34"/>
    </location>
</feature>
<dbReference type="Gene3D" id="2.40.128.20">
    <property type="match status" value="1"/>
</dbReference>
<protein>
    <recommendedName>
        <fullName evidence="2">VDE lipocalin domain-containing protein</fullName>
    </recommendedName>
</protein>
<reference evidence="3 4" key="1">
    <citation type="submission" date="2024-02" db="EMBL/GenBank/DDBJ databases">
        <authorList>
            <person name="Chen Y."/>
            <person name="Shah S."/>
            <person name="Dougan E. K."/>
            <person name="Thang M."/>
            <person name="Chan C."/>
        </authorList>
    </citation>
    <scope>NUCLEOTIDE SEQUENCE [LARGE SCALE GENOMIC DNA]</scope>
</reference>
<evidence type="ECO:0000313" key="3">
    <source>
        <dbReference type="EMBL" id="CAK8992974.1"/>
    </source>
</evidence>
<accession>A0ABP0HV03</accession>
<gene>
    <name evidence="3" type="ORF">CCMP2556_LOCUS3072</name>
</gene>
<feature type="domain" description="VDE lipocalin" evidence="2">
    <location>
        <begin position="244"/>
        <end position="487"/>
    </location>
</feature>
<evidence type="ECO:0000256" key="1">
    <source>
        <dbReference type="SAM" id="MobiDB-lite"/>
    </source>
</evidence>
<sequence>MDLKTACPVLAEHRASPRAGPKSWQGGRLGSPGRPGKIGRVTCATLAIFTAPIWYPKRLRQRRRVWELKASARPVDVLLVVGEGACPWGEGGTETMAKALGLKGSVPWPLAIQHLAGKLRQAVPGLNVQVSTEQEAEHAAEQGRHQIKLVALINVTSTTRNWSQGGLSSTLVLSSTLGRSKLWARSGGDGDAEKVLSRCGELWSRDTAEDCFYALLFAIHFSVKPVPLVEQEPQIISLEKIWRLCTRCLNEAMQAGLDGEARACLACQSGCDVRDQTQMYRCTVSHESDALARLVRCFERRGIFDCEAEIPEVPFEPMATFKGKRLTQETAWSIMEGHWDFNPESCSWRPVLGQNPAYDYFPCQYNSWYRDPKGNRGWYDPVFRVITLDGRAVWRKRHYRVLPGKQPGSFNLSTEDNGISLKEFWRIVDADDKLTWAVFHYAGAAKSVGQSYTGSLLVTKDGTLGPSSDSLPAERIRQAFEKAGVAAFELYGIQQDTGDADVESAPLTRFGGLPRYRDMNRPTL</sequence>